<name>A0A975GXK5_9CAUL</name>
<evidence type="ECO:0000256" key="1">
    <source>
        <dbReference type="SAM" id="SignalP"/>
    </source>
</evidence>
<keyword evidence="1" id="KW-0732">Signal</keyword>
<dbReference type="RefSeq" id="WP_207932257.1">
    <property type="nucleotide sequence ID" value="NZ_CP062222.1"/>
</dbReference>
<protein>
    <submittedName>
        <fullName evidence="2">Uncharacterized protein</fullName>
    </submittedName>
</protein>
<evidence type="ECO:0000313" key="2">
    <source>
        <dbReference type="EMBL" id="QTC92979.1"/>
    </source>
</evidence>
<evidence type="ECO:0000313" key="3">
    <source>
        <dbReference type="Proteomes" id="UP000663918"/>
    </source>
</evidence>
<gene>
    <name evidence="2" type="ORF">IFJ75_09110</name>
</gene>
<feature type="chain" id="PRO_5037469577" evidence="1">
    <location>
        <begin position="22"/>
        <end position="630"/>
    </location>
</feature>
<proteinExistence type="predicted"/>
<reference evidence="2" key="1">
    <citation type="submission" date="2020-09" db="EMBL/GenBank/DDBJ databases">
        <title>Brevundimonas sp. LVF2 isolated from a puddle in Goettingen, Germany.</title>
        <authorList>
            <person name="Friedrich I."/>
            <person name="Klassen A."/>
            <person name="Hannes N."/>
            <person name="Schneider D."/>
            <person name="Hertel R."/>
            <person name="Daniel R."/>
        </authorList>
    </citation>
    <scope>NUCLEOTIDE SEQUENCE</scope>
    <source>
        <strain evidence="2">LVF2</strain>
    </source>
</reference>
<dbReference type="Proteomes" id="UP000663918">
    <property type="component" value="Chromosome"/>
</dbReference>
<dbReference type="EMBL" id="CP062222">
    <property type="protein sequence ID" value="QTC92979.1"/>
    <property type="molecule type" value="Genomic_DNA"/>
</dbReference>
<keyword evidence="3" id="KW-1185">Reference proteome</keyword>
<accession>A0A975GXK5</accession>
<dbReference type="KEGG" id="bgoe:IFJ75_09110"/>
<dbReference type="AlphaFoldDB" id="A0A975GXK5"/>
<sequence>MHRILLSGVAAACLLTGTACATTPPQASVASPAEASRGPVYRDVAPMNRTVETRITPQVEALLEQLRADGRDYTLDGVAVFESHDKFLPGKIAIAMAHVLSQTPRTDPNFPEYLSSFRRLADLTVDDPNDSWGIYYYVSALHELQVAGLLDEAVSPETLAKLRTQLDWRRFVRTSDLTLIDLPNNYFGVAFSIARLRYLLGWEDTSASEALLAKTLDHFREYSGQYGFADETNGDGRFDRYSVLLIGEIAQRFIETGVAPPPEVKTWLRSSVDLMLPRLNLRGEGFEYGRSIGTYGETAFLEVLTAAASLDVLTNQEKAMAYAFSSRVAARYADFWLDPTTGSVNLWDHGRKTDAYRGKHRILGENLSLAHQLLYTNAIWNRLGYHDATPDPGFENWLGALPRSQTNWFARGEYDRLLVTYRDGSRVIGLPLINGGNGQHMNTPYFPIPFSPGVLAGAADETWPQLLPRLTLSDGSVLQPLAYFTHAEVTTEGDRTVVTYRQSKLDRMGQPGPVADDRVSVSTRYVLEPGRITRTDHIEPRAGVMVSRIDLTFASFGEATVAADGARYGDGEIAAFDVEGLACRAGTLDPAIHRTPVGALRSVVECGTASLTGPVDLSWSLSFRDPPTGR</sequence>
<dbReference type="PROSITE" id="PS51257">
    <property type="entry name" value="PROKAR_LIPOPROTEIN"/>
    <property type="match status" value="1"/>
</dbReference>
<organism evidence="2 3">
    <name type="scientific">Brevundimonas goettingensis</name>
    <dbReference type="NCBI Taxonomy" id="2774190"/>
    <lineage>
        <taxon>Bacteria</taxon>
        <taxon>Pseudomonadati</taxon>
        <taxon>Pseudomonadota</taxon>
        <taxon>Alphaproteobacteria</taxon>
        <taxon>Caulobacterales</taxon>
        <taxon>Caulobacteraceae</taxon>
        <taxon>Brevundimonas</taxon>
    </lineage>
</organism>
<feature type="signal peptide" evidence="1">
    <location>
        <begin position="1"/>
        <end position="21"/>
    </location>
</feature>